<evidence type="ECO:0000259" key="5">
    <source>
        <dbReference type="Pfam" id="PF07732"/>
    </source>
</evidence>
<dbReference type="Pfam" id="PF07732">
    <property type="entry name" value="Cu-oxidase_3"/>
    <property type="match status" value="1"/>
</dbReference>
<dbReference type="AlphaFoldDB" id="A0AAW9Q6N2"/>
<protein>
    <submittedName>
        <fullName evidence="6">Multicopper oxidase family protein</fullName>
    </submittedName>
</protein>
<dbReference type="PANTHER" id="PTHR48267:SF1">
    <property type="entry name" value="BILIRUBIN OXIDASE"/>
    <property type="match status" value="1"/>
</dbReference>
<dbReference type="InterPro" id="IPR011706">
    <property type="entry name" value="Cu-oxidase_C"/>
</dbReference>
<dbReference type="InterPro" id="IPR001117">
    <property type="entry name" value="Cu-oxidase_2nd"/>
</dbReference>
<feature type="domain" description="Plastocyanin-like" evidence="4">
    <location>
        <begin position="363"/>
        <end position="478"/>
    </location>
</feature>
<organism evidence="6 7">
    <name type="scientific">Tumidithrix elongata BACA0141</name>
    <dbReference type="NCBI Taxonomy" id="2716417"/>
    <lineage>
        <taxon>Bacteria</taxon>
        <taxon>Bacillati</taxon>
        <taxon>Cyanobacteriota</taxon>
        <taxon>Cyanophyceae</taxon>
        <taxon>Pseudanabaenales</taxon>
        <taxon>Pseudanabaenaceae</taxon>
        <taxon>Tumidithrix</taxon>
        <taxon>Tumidithrix elongata</taxon>
    </lineage>
</organism>
<proteinExistence type="inferred from homology"/>
<dbReference type="SUPFAM" id="SSF49503">
    <property type="entry name" value="Cupredoxins"/>
    <property type="match status" value="3"/>
</dbReference>
<accession>A0AAW9Q6N2</accession>
<evidence type="ECO:0000256" key="1">
    <source>
        <dbReference type="ARBA" id="ARBA00010609"/>
    </source>
</evidence>
<feature type="domain" description="Plastocyanin-like" evidence="5">
    <location>
        <begin position="66"/>
        <end position="179"/>
    </location>
</feature>
<dbReference type="InterPro" id="IPR011707">
    <property type="entry name" value="Cu-oxidase-like_N"/>
</dbReference>
<reference evidence="6" key="1">
    <citation type="submission" date="2024-01" db="EMBL/GenBank/DDBJ databases">
        <title>Bank of Algae and Cyanobacteria of the Azores (BACA) strain genomes.</title>
        <authorList>
            <person name="Luz R."/>
            <person name="Cordeiro R."/>
            <person name="Fonseca A."/>
            <person name="Goncalves V."/>
        </authorList>
    </citation>
    <scope>NUCLEOTIDE SEQUENCE</scope>
    <source>
        <strain evidence="6">BACA0141</strain>
    </source>
</reference>
<dbReference type="Gene3D" id="2.60.40.420">
    <property type="entry name" value="Cupredoxins - blue copper proteins"/>
    <property type="match status" value="3"/>
</dbReference>
<dbReference type="InterPro" id="IPR008972">
    <property type="entry name" value="Cupredoxin"/>
</dbReference>
<feature type="region of interest" description="Disordered" evidence="2">
    <location>
        <begin position="474"/>
        <end position="496"/>
    </location>
</feature>
<dbReference type="PANTHER" id="PTHR48267">
    <property type="entry name" value="CUPREDOXIN SUPERFAMILY PROTEIN"/>
    <property type="match status" value="1"/>
</dbReference>
<name>A0AAW9Q6N2_9CYAN</name>
<sequence>MKITRRKAIELGLMGSGALIFPLGFADAAFAQFSPQIDRFKLPFKRLPELKPLRSDATTDYYEIAMQKAKVEILPELHTDIWSYNGIIPGPTIRQQRDRLSVVRFINNLDIDTSIHLHGMASLPQYDGYASDLIPPGYYKDYHYPNNRASTLWYHDHAVHHTSRNVYMGLAGMYIVEDDVERDLPLPKGEYEVSLILQDKKFTKDGTLIFDDHREKGIYGDVSLVNGVPWPRMEVANRKYRFRVLNGGGSRTYQLSLSTGDDLIVIGSDAGLLSAPVRTKTLRIGMAERYGFIIDFSKYPVGTKVILKNNILLSNLDTDDRTTEIMCFEVTRQETDDSSIPDKLRLVQPIPISSAVKTRTFRFDRGGGQWYINGKTWEPKRVDADPGLNDVEIWNFVNPGGGWIHPVHVHLVDLQMLDRNGMPPLSYERGWKDVFVVGENQTVRVIAQYGPHKGKYMMHCHNIVHEDHDMMTQFEVGKGGDSPLSAPAKPLPAPPL</sequence>
<dbReference type="InterPro" id="IPR045087">
    <property type="entry name" value="Cu-oxidase_fam"/>
</dbReference>
<dbReference type="Pfam" id="PF00394">
    <property type="entry name" value="Cu-oxidase"/>
    <property type="match status" value="1"/>
</dbReference>
<comment type="caution">
    <text evidence="6">The sequence shown here is derived from an EMBL/GenBank/DDBJ whole genome shotgun (WGS) entry which is preliminary data.</text>
</comment>
<evidence type="ECO:0000259" key="4">
    <source>
        <dbReference type="Pfam" id="PF07731"/>
    </source>
</evidence>
<dbReference type="PROSITE" id="PS51318">
    <property type="entry name" value="TAT"/>
    <property type="match status" value="1"/>
</dbReference>
<evidence type="ECO:0000313" key="6">
    <source>
        <dbReference type="EMBL" id="MEE3718573.1"/>
    </source>
</evidence>
<dbReference type="Pfam" id="PF07731">
    <property type="entry name" value="Cu-oxidase_2"/>
    <property type="match status" value="1"/>
</dbReference>
<dbReference type="EMBL" id="JAZBJZ010000083">
    <property type="protein sequence ID" value="MEE3718573.1"/>
    <property type="molecule type" value="Genomic_DNA"/>
</dbReference>
<feature type="domain" description="Plastocyanin-like" evidence="3">
    <location>
        <begin position="236"/>
        <end position="302"/>
    </location>
</feature>
<evidence type="ECO:0000313" key="7">
    <source>
        <dbReference type="Proteomes" id="UP001333818"/>
    </source>
</evidence>
<evidence type="ECO:0000259" key="3">
    <source>
        <dbReference type="Pfam" id="PF00394"/>
    </source>
</evidence>
<gene>
    <name evidence="6" type="ORF">V2H45_17675</name>
</gene>
<dbReference type="GO" id="GO:0005507">
    <property type="term" value="F:copper ion binding"/>
    <property type="evidence" value="ECO:0007669"/>
    <property type="project" value="InterPro"/>
</dbReference>
<comment type="similarity">
    <text evidence="1">Belongs to the multicopper oxidase family.</text>
</comment>
<keyword evidence="7" id="KW-1185">Reference proteome</keyword>
<evidence type="ECO:0000256" key="2">
    <source>
        <dbReference type="SAM" id="MobiDB-lite"/>
    </source>
</evidence>
<dbReference type="RefSeq" id="WP_330485006.1">
    <property type="nucleotide sequence ID" value="NZ_JAZBJZ010000083.1"/>
</dbReference>
<dbReference type="Proteomes" id="UP001333818">
    <property type="component" value="Unassembled WGS sequence"/>
</dbReference>
<dbReference type="GO" id="GO:0016491">
    <property type="term" value="F:oxidoreductase activity"/>
    <property type="evidence" value="ECO:0007669"/>
    <property type="project" value="InterPro"/>
</dbReference>
<dbReference type="InterPro" id="IPR006311">
    <property type="entry name" value="TAT_signal"/>
</dbReference>
<dbReference type="CDD" id="cd13889">
    <property type="entry name" value="CuRO_3_BOD"/>
    <property type="match status" value="1"/>
</dbReference>